<dbReference type="Pfam" id="PF09491">
    <property type="entry name" value="RE_AlwI"/>
    <property type="match status" value="1"/>
</dbReference>
<evidence type="ECO:0000313" key="1">
    <source>
        <dbReference type="EMBL" id="MCL3786582.1"/>
    </source>
</evidence>
<gene>
    <name evidence="1" type="ORF">E2N93_00870</name>
</gene>
<dbReference type="InterPro" id="IPR018573">
    <property type="entry name" value="Restrct_endonuc_II_AlwI"/>
</dbReference>
<protein>
    <submittedName>
        <fullName evidence="1">AlwI family type II restriction endonuclease</fullName>
    </submittedName>
</protein>
<dbReference type="CDD" id="cd22316">
    <property type="entry name" value="BspD6I-like"/>
    <property type="match status" value="1"/>
</dbReference>
<dbReference type="Gene3D" id="3.40.91.50">
    <property type="match status" value="1"/>
</dbReference>
<keyword evidence="1" id="KW-0540">Nuclease</keyword>
<dbReference type="EMBL" id="SNUZ01000001">
    <property type="protein sequence ID" value="MCL3786582.1"/>
    <property type="molecule type" value="Genomic_DNA"/>
</dbReference>
<sequence length="563" mass="65826">MASLNKRRMLFFTTSPRTPFKMIPEIELLGNNFSGQKWDKRTQVDFIELLSQEGFFNGNGSKYNLDFSARDRINRAPKALGFVSLNPTIELTEVGKLFVTSKRKEEILLRQLLKFQFPSPFHKQSTQENSDFWVKPYLEILRLIYHFGTLSFDEIMLFGLQMISYKMFDDIVQKIEDFRIEKIKYKGKYKQLKASIQEHIILRLFDEEIKSGKIKTRESNEKSIRKFILTKSSNMRDYTDACFRYLRSTGIVNVSQRGRSLSIATEKIPDVEFILSTVERNPIFIDDEKKYTEILYNSTLPILYTDNEEVLIQKLTEYTNMSSSEICELPFQEKKECLFEAIEDKKQSILNQQIANIKDYKQYDDIMNTFDDIEKKNVLDIPLMLEWNTWRAMTMLDGGFVKANLKFDDNGVPMSTAQGNMADIFCDYEEYGLTVEVTTASGQKQYEMESEPVSRHLAKYKKETGKDAYCLFIAPKINEACIAHFFMLHKMNIAFYGGKSVIVPIDINTFRKMLTDSYKVDYQPNPKQVKSLFEYSLEIAEKSDNEVEWYTKVTEKALNWLTV</sequence>
<name>A0ABT0NF70_9FIRM</name>
<reference evidence="1 2" key="1">
    <citation type="submission" date="2019-03" db="EMBL/GenBank/DDBJ databases">
        <authorList>
            <person name="Molinero N."/>
            <person name="Sanchez B."/>
            <person name="Walker A."/>
            <person name="Duncan S."/>
            <person name="Delgado S."/>
            <person name="Margolles A."/>
        </authorList>
    </citation>
    <scope>NUCLEOTIDE SEQUENCE [LARGE SCALE GENOMIC DNA]</scope>
    <source>
        <strain evidence="1 2">IPLA60002</strain>
    </source>
</reference>
<accession>A0ABT0NF70</accession>
<proteinExistence type="predicted"/>
<keyword evidence="1" id="KW-0255">Endonuclease</keyword>
<dbReference type="Proteomes" id="UP001056693">
    <property type="component" value="Unassembled WGS sequence"/>
</dbReference>
<comment type="caution">
    <text evidence="1">The sequence shown here is derived from an EMBL/GenBank/DDBJ whole genome shotgun (WGS) entry which is preliminary data.</text>
</comment>
<organism evidence="1 2">
    <name type="scientific">Ruminococcus bromii</name>
    <dbReference type="NCBI Taxonomy" id="40518"/>
    <lineage>
        <taxon>Bacteria</taxon>
        <taxon>Bacillati</taxon>
        <taxon>Bacillota</taxon>
        <taxon>Clostridia</taxon>
        <taxon>Eubacteriales</taxon>
        <taxon>Oscillospiraceae</taxon>
        <taxon>Ruminococcus</taxon>
    </lineage>
</organism>
<dbReference type="RefSeq" id="WP_249375800.1">
    <property type="nucleotide sequence ID" value="NZ_SNUZ01000001.1"/>
</dbReference>
<keyword evidence="1" id="KW-0378">Hydrolase</keyword>
<dbReference type="GO" id="GO:0004519">
    <property type="term" value="F:endonuclease activity"/>
    <property type="evidence" value="ECO:0007669"/>
    <property type="project" value="UniProtKB-KW"/>
</dbReference>
<evidence type="ECO:0000313" key="2">
    <source>
        <dbReference type="Proteomes" id="UP001056693"/>
    </source>
</evidence>
<keyword evidence="2" id="KW-1185">Reference proteome</keyword>